<accession>A0AB38U0X8</accession>
<dbReference type="Pfam" id="PF25975">
    <property type="entry name" value="CzcB_C"/>
    <property type="match status" value="1"/>
</dbReference>
<dbReference type="FunFam" id="2.40.420.20:FF:000003">
    <property type="entry name" value="Cation efflux system protein cusB"/>
    <property type="match status" value="1"/>
</dbReference>
<dbReference type="Pfam" id="PF19335">
    <property type="entry name" value="HMBD"/>
    <property type="match status" value="1"/>
</dbReference>
<dbReference type="Proteomes" id="UP001059745">
    <property type="component" value="Chromosome 2"/>
</dbReference>
<dbReference type="NCBIfam" id="TIGR01730">
    <property type="entry name" value="RND_mfp"/>
    <property type="match status" value="1"/>
</dbReference>
<evidence type="ECO:0000259" key="8">
    <source>
        <dbReference type="Pfam" id="PF25919"/>
    </source>
</evidence>
<dbReference type="InterPro" id="IPR006143">
    <property type="entry name" value="RND_pump_MFP"/>
</dbReference>
<feature type="region of interest" description="Disordered" evidence="5">
    <location>
        <begin position="32"/>
        <end position="53"/>
    </location>
</feature>
<dbReference type="InterPro" id="IPR042230">
    <property type="entry name" value="CusF_sf"/>
</dbReference>
<reference evidence="11" key="1">
    <citation type="submission" date="2022-09" db="EMBL/GenBank/DDBJ databases">
        <title>Genomic of Burkholderia gladioli.</title>
        <authorList>
            <person name="Wu H."/>
        </authorList>
    </citation>
    <scope>NUCLEOTIDE SEQUENCE</scope>
    <source>
        <strain evidence="11">ZN-S4</strain>
    </source>
</reference>
<evidence type="ECO:0000259" key="9">
    <source>
        <dbReference type="Pfam" id="PF25954"/>
    </source>
</evidence>
<dbReference type="PANTHER" id="PTHR30097">
    <property type="entry name" value="CATION EFFLUX SYSTEM PROTEIN CUSB"/>
    <property type="match status" value="1"/>
</dbReference>
<feature type="domain" description="CzcB-like C-terminal circularly permuted SH3-like" evidence="10">
    <location>
        <begin position="353"/>
        <end position="412"/>
    </location>
</feature>
<comment type="similarity">
    <text evidence="1">Belongs to the membrane fusion protein (MFP) (TC 8.A.1) family.</text>
</comment>
<dbReference type="GO" id="GO:0060003">
    <property type="term" value="P:copper ion export"/>
    <property type="evidence" value="ECO:0007669"/>
    <property type="project" value="TreeGrafter"/>
</dbReference>
<evidence type="ECO:0000259" key="7">
    <source>
        <dbReference type="Pfam" id="PF25869"/>
    </source>
</evidence>
<dbReference type="InterPro" id="IPR058792">
    <property type="entry name" value="Beta-barrel_RND_2"/>
</dbReference>
<evidence type="ECO:0000256" key="5">
    <source>
        <dbReference type="SAM" id="MobiDB-lite"/>
    </source>
</evidence>
<keyword evidence="4" id="KW-0406">Ion transport</keyword>
<dbReference type="RefSeq" id="WP_186205621.1">
    <property type="nucleotide sequence ID" value="NZ_CADFBK010000003.1"/>
</dbReference>
<gene>
    <name evidence="11" type="ORF">NYZ96_18845</name>
</gene>
<dbReference type="PANTHER" id="PTHR30097:SF15">
    <property type="entry name" value="CATION EFFLUX SYSTEM PROTEIN CUSB"/>
    <property type="match status" value="1"/>
</dbReference>
<evidence type="ECO:0000259" key="10">
    <source>
        <dbReference type="Pfam" id="PF25975"/>
    </source>
</evidence>
<evidence type="ECO:0000256" key="1">
    <source>
        <dbReference type="ARBA" id="ARBA00009477"/>
    </source>
</evidence>
<dbReference type="InterPro" id="IPR058791">
    <property type="entry name" value="3HB_CusB"/>
</dbReference>
<dbReference type="GO" id="GO:0016020">
    <property type="term" value="C:membrane"/>
    <property type="evidence" value="ECO:0007669"/>
    <property type="project" value="InterPro"/>
</dbReference>
<evidence type="ECO:0000313" key="11">
    <source>
        <dbReference type="EMBL" id="UWX73608.1"/>
    </source>
</evidence>
<protein>
    <submittedName>
        <fullName evidence="11">Efflux RND transporter periplasmic adaptor subunit</fullName>
    </submittedName>
</protein>
<evidence type="ECO:0000256" key="2">
    <source>
        <dbReference type="ARBA" id="ARBA00022448"/>
    </source>
</evidence>
<feature type="compositionally biased region" description="Low complexity" evidence="5">
    <location>
        <begin position="439"/>
        <end position="471"/>
    </location>
</feature>
<dbReference type="Pfam" id="PF25869">
    <property type="entry name" value="3HB_CusB"/>
    <property type="match status" value="1"/>
</dbReference>
<dbReference type="Gene3D" id="6.10.140.730">
    <property type="match status" value="1"/>
</dbReference>
<sequence length="554" mass="57496">MTIRSLSLRAALALIAGAALLGAGYLAGSRHRGGGDSMAAATTPSAGGAPAPRKVLYWHDPMVPNQHFDKPGKSPFMDMQLQPVYADGDDGAPGAQPGIRIDAGLQQDLGIRYAKVQRRETRDGIDAIGTTQFDESRAEVVQSRVTGYIDRLYANAPQQRIAKGAPVASLFVPDWLAPQEEYLALRRGSGGAGGSGSPADAALLDAARARMRALSIPDALVAAAERSGRAQTHLTLAAPDSGVVSELDLREGAMVAPGQTIAKINGLSTLWLLVEIPEALALRVRPGMAVDATPAADASRHIQGRLREILPGIDTGSRTLQARVELDNRSLALTPGMLMRVRVDGGATRSRLVVPSEAVIVTGKRSVVIVRDADGKLRPATVSVGRDLGDFTEVLDGLGEGETVVASGQFLIDSEASLKSVLPRLEHDAASSEAGGTAGNAARNGPGTMDTSSRPAASSAASAMSSMPASPASAADAAGLYETTGRIEHIDAQAITLSHQPVPALGWPAMTMSFEKPSPGAFADAKVGQTVRFAFRHAGEGYRLSAVEPSGGPQ</sequence>
<organism evidence="11 12">
    <name type="scientific">Burkholderia gladioli</name>
    <name type="common">Pseudomonas marginata</name>
    <name type="synonym">Phytomonas marginata</name>
    <dbReference type="NCBI Taxonomy" id="28095"/>
    <lineage>
        <taxon>Bacteria</taxon>
        <taxon>Pseudomonadati</taxon>
        <taxon>Pseudomonadota</taxon>
        <taxon>Betaproteobacteria</taxon>
        <taxon>Burkholderiales</taxon>
        <taxon>Burkholderiaceae</taxon>
        <taxon>Burkholderia</taxon>
    </lineage>
</organism>
<dbReference type="InterPro" id="IPR045800">
    <property type="entry name" value="HMBD"/>
</dbReference>
<dbReference type="GO" id="GO:0046914">
    <property type="term" value="F:transition metal ion binding"/>
    <property type="evidence" value="ECO:0007669"/>
    <property type="project" value="TreeGrafter"/>
</dbReference>
<dbReference type="GO" id="GO:0022857">
    <property type="term" value="F:transmembrane transporter activity"/>
    <property type="evidence" value="ECO:0007669"/>
    <property type="project" value="InterPro"/>
</dbReference>
<evidence type="ECO:0000256" key="4">
    <source>
        <dbReference type="ARBA" id="ARBA00023065"/>
    </source>
</evidence>
<dbReference type="InterPro" id="IPR058649">
    <property type="entry name" value="CzcB_C"/>
</dbReference>
<dbReference type="Pfam" id="PF25919">
    <property type="entry name" value="BSH_CusB"/>
    <property type="match status" value="1"/>
</dbReference>
<dbReference type="EMBL" id="CP104215">
    <property type="protein sequence ID" value="UWX73608.1"/>
    <property type="molecule type" value="Genomic_DNA"/>
</dbReference>
<feature type="region of interest" description="Disordered" evidence="5">
    <location>
        <begin position="429"/>
        <end position="471"/>
    </location>
</feature>
<keyword evidence="3" id="KW-0732">Signal</keyword>
<evidence type="ECO:0000313" key="12">
    <source>
        <dbReference type="Proteomes" id="UP001059745"/>
    </source>
</evidence>
<evidence type="ECO:0000259" key="6">
    <source>
        <dbReference type="Pfam" id="PF19335"/>
    </source>
</evidence>
<dbReference type="Pfam" id="PF25954">
    <property type="entry name" value="Beta-barrel_RND_2"/>
    <property type="match status" value="1"/>
</dbReference>
<dbReference type="InterPro" id="IPR058790">
    <property type="entry name" value="BSH_CusB"/>
</dbReference>
<proteinExistence type="inferred from homology"/>
<dbReference type="Pfam" id="PF11604">
    <property type="entry name" value="CusF_Ec"/>
    <property type="match status" value="1"/>
</dbReference>
<dbReference type="Gene3D" id="2.40.50.320">
    <property type="entry name" value="Copper binding periplasmic protein CusF"/>
    <property type="match status" value="1"/>
</dbReference>
<evidence type="ECO:0000256" key="3">
    <source>
        <dbReference type="ARBA" id="ARBA00022729"/>
    </source>
</evidence>
<keyword evidence="2" id="KW-0813">Transport</keyword>
<feature type="domain" description="CusB-like barrel-sandwich hybrid" evidence="8">
    <location>
        <begin position="139"/>
        <end position="265"/>
    </location>
</feature>
<dbReference type="InterPro" id="IPR051909">
    <property type="entry name" value="MFP_Cation_Efflux"/>
</dbReference>
<dbReference type="AlphaFoldDB" id="A0AB38U0X8"/>
<dbReference type="Gene3D" id="2.40.420.20">
    <property type="match status" value="1"/>
</dbReference>
<dbReference type="Gene3D" id="2.40.30.170">
    <property type="match status" value="1"/>
</dbReference>
<dbReference type="GO" id="GO:0030288">
    <property type="term" value="C:outer membrane-bounded periplasmic space"/>
    <property type="evidence" value="ECO:0007669"/>
    <property type="project" value="TreeGrafter"/>
</dbReference>
<dbReference type="SUPFAM" id="SSF111369">
    <property type="entry name" value="HlyD-like secretion proteins"/>
    <property type="match status" value="1"/>
</dbReference>
<feature type="domain" description="CusB-like beta-barrel" evidence="9">
    <location>
        <begin position="269"/>
        <end position="345"/>
    </location>
</feature>
<name>A0AB38U0X8_BURGA</name>
<feature type="domain" description="CusB-like three alpha-helical bundle" evidence="7">
    <location>
        <begin position="174"/>
        <end position="232"/>
    </location>
</feature>
<feature type="domain" description="Heavy metal binding" evidence="6">
    <location>
        <begin position="57"/>
        <end position="84"/>
    </location>
</feature>
<feature type="compositionally biased region" description="Low complexity" evidence="5">
    <location>
        <begin position="39"/>
        <end position="52"/>
    </location>
</feature>
<dbReference type="InterPro" id="IPR021647">
    <property type="entry name" value="CusF_Ec"/>
</dbReference>
<dbReference type="GO" id="GO:0015679">
    <property type="term" value="P:plasma membrane copper ion transport"/>
    <property type="evidence" value="ECO:0007669"/>
    <property type="project" value="TreeGrafter"/>
</dbReference>